<name>A0A8J3YCY7_9ACTN</name>
<sequence length="839" mass="84790">MWRANVPAITLSHTAVRGPFPRALTGSLTGFLPNETVTYRLDAATALTGSPAAVDGAGAAGITSLSIPAAAEGAHVVHAIGGQGSQASVPIVVDTVAPVVSSSASPAANGNGWHSSVPVQVTLAGTDGSGSGVAQIRYTTDGSDPVSSGTAQTYAAPFAVTSSTTVRFVATDVAGNSSATGTRAVTIDTTAPGTPVLSFSALSNAYWNGGGSTVWYRGGQSGGSFTVTASSSDAQSGIGSWAMPNLGTGWTAPGTTSPQTYAWSSAHPAVPGTVTVTAHNAAGLSASAPFSATPDNTGPAGGSVDFVNGAAPASITVTFSAGTDAGVGVLGAAPLLQRAQATLTGNTCGSFGAFATVTGGTNPSSPFTDATPAIGRCYRYQYVVADVLGNTTTYGSANVAKRYSTYAAAVGGAPSLGRWYRLGEATISADNMTGATGATLQSRAGETAATWTKLLGSADGIITDLGRLRKGGNSTYGNVYYTNAIPPSADYKVEAYSSQKADNDIRLTEDAGGLVGRVNTGTNSYYMARREHYASTGYLRLYRVVNGTPTKIGEYAGIGMNPIGDWFNLSLDMNGTTIRVLEDGLERISYVDTTANRITAAGRAGITLGDALGAIANTHTNSHGLHFDNFRVTPPMADETGAADGLYYVTTTLGGSGALTGDSNTAAAYNGGQDSSRAARPVLDTFTAEYWFKSTQGLYLNPGFAGGAALVDADATGAADDWGSSLRSDGRVVAGVGDAGGSDVAIQSATGFNDGAWHHVAFTRNGVTGALALYVDGVLQATGTGPATTRDAGTLIRFGRRASDGANAYLGSLDEVAVYHGELSAQEILAHHNLGRGQG</sequence>
<dbReference type="AlphaFoldDB" id="A0A8J3YCY7"/>
<dbReference type="InterPro" id="IPR006558">
    <property type="entry name" value="LamG-like"/>
</dbReference>
<keyword evidence="2" id="KW-1015">Disulfide bond</keyword>
<dbReference type="Gene3D" id="2.60.120.200">
    <property type="match status" value="1"/>
</dbReference>
<evidence type="ECO:0000256" key="1">
    <source>
        <dbReference type="ARBA" id="ARBA00022729"/>
    </source>
</evidence>
<dbReference type="InterPro" id="IPR059177">
    <property type="entry name" value="GH29D-like_dom"/>
</dbReference>
<evidence type="ECO:0000256" key="2">
    <source>
        <dbReference type="ARBA" id="ARBA00023157"/>
    </source>
</evidence>
<evidence type="ECO:0000259" key="3">
    <source>
        <dbReference type="SMART" id="SM00560"/>
    </source>
</evidence>
<dbReference type="InterPro" id="IPR013320">
    <property type="entry name" value="ConA-like_dom_sf"/>
</dbReference>
<organism evidence="4 5">
    <name type="scientific">Spirilliplanes yamanashiensis</name>
    <dbReference type="NCBI Taxonomy" id="42233"/>
    <lineage>
        <taxon>Bacteria</taxon>
        <taxon>Bacillati</taxon>
        <taxon>Actinomycetota</taxon>
        <taxon>Actinomycetes</taxon>
        <taxon>Micromonosporales</taxon>
        <taxon>Micromonosporaceae</taxon>
        <taxon>Spirilliplanes</taxon>
    </lineage>
</organism>
<dbReference type="EMBL" id="BOOY01000042">
    <property type="protein sequence ID" value="GIJ06481.1"/>
    <property type="molecule type" value="Genomic_DNA"/>
</dbReference>
<evidence type="ECO:0000313" key="5">
    <source>
        <dbReference type="Proteomes" id="UP000652013"/>
    </source>
</evidence>
<dbReference type="Gene3D" id="2.60.120.560">
    <property type="entry name" value="Exo-inulinase, domain 1"/>
    <property type="match status" value="1"/>
</dbReference>
<keyword evidence="1" id="KW-0732">Signal</keyword>
<dbReference type="Pfam" id="PF13385">
    <property type="entry name" value="Laminin_G_3"/>
    <property type="match status" value="1"/>
</dbReference>
<dbReference type="SUPFAM" id="SSF49899">
    <property type="entry name" value="Concanavalin A-like lectins/glucanases"/>
    <property type="match status" value="1"/>
</dbReference>
<reference evidence="4" key="1">
    <citation type="submission" date="2021-01" db="EMBL/GenBank/DDBJ databases">
        <title>Whole genome shotgun sequence of Spirilliplanes yamanashiensis NBRC 15828.</title>
        <authorList>
            <person name="Komaki H."/>
            <person name="Tamura T."/>
        </authorList>
    </citation>
    <scope>NUCLEOTIDE SEQUENCE</scope>
    <source>
        <strain evidence="4">NBRC 15828</strain>
    </source>
</reference>
<dbReference type="Proteomes" id="UP000652013">
    <property type="component" value="Unassembled WGS sequence"/>
</dbReference>
<proteinExistence type="predicted"/>
<comment type="caution">
    <text evidence="4">The sequence shown here is derived from an EMBL/GenBank/DDBJ whole genome shotgun (WGS) entry which is preliminary data.</text>
</comment>
<accession>A0A8J3YCY7</accession>
<evidence type="ECO:0000313" key="4">
    <source>
        <dbReference type="EMBL" id="GIJ06481.1"/>
    </source>
</evidence>
<gene>
    <name evidence="4" type="ORF">Sya03_58330</name>
</gene>
<protein>
    <recommendedName>
        <fullName evidence="3">LamG-like jellyroll fold domain-containing protein</fullName>
    </recommendedName>
</protein>
<dbReference type="Pfam" id="PF13290">
    <property type="entry name" value="CHB_HEX_C_1"/>
    <property type="match status" value="1"/>
</dbReference>
<keyword evidence="5" id="KW-1185">Reference proteome</keyword>
<feature type="domain" description="LamG-like jellyroll fold" evidence="3">
    <location>
        <begin position="684"/>
        <end position="826"/>
    </location>
</feature>
<dbReference type="SMART" id="SM00560">
    <property type="entry name" value="LamGL"/>
    <property type="match status" value="1"/>
</dbReference>